<evidence type="ECO:0000256" key="1">
    <source>
        <dbReference type="ARBA" id="ARBA00006625"/>
    </source>
</evidence>
<dbReference type="AlphaFoldDB" id="A0A6L5GTD1"/>
<sequence>MKKSNPRVSTAASIKRLTAYEGEYNLYEMTVNYDYDLDALIGEAARDDQTFTDAAVAQALPGISVKAAPPSFGCSAFCAKTDTAVLTGRNYDFKEDTSALLVRANPKDGYASIAFACLNNLGANEADMSIEQRAASLLAPFACLDGVNAMGVSIAVLTLDSVPVDQHAKAEAINTALTIRLVLDRAATTREAVELLGRYDMHAMAGRDYHFFINDESGDSVVVEYDLLDPTRRMTVTPAREITNFYALYADQVKPNQINGAFGHGKERALAIAAILDEGAATVEAAWAALRASSQAPNPEDITSNTQWSVVYDNTNRTARFVQRRHWGDTFLFTLD</sequence>
<dbReference type="PANTHER" id="PTHR35527">
    <property type="entry name" value="CHOLOYLGLYCINE HYDROLASE"/>
    <property type="match status" value="1"/>
</dbReference>
<evidence type="ECO:0000256" key="2">
    <source>
        <dbReference type="ARBA" id="ARBA00022801"/>
    </source>
</evidence>
<organism evidence="4 5">
    <name type="scientific">Candidatus Pseudoramibacter fermentans</name>
    <dbReference type="NCBI Taxonomy" id="2594427"/>
    <lineage>
        <taxon>Bacteria</taxon>
        <taxon>Bacillati</taxon>
        <taxon>Bacillota</taxon>
        <taxon>Clostridia</taxon>
        <taxon>Eubacteriales</taxon>
        <taxon>Eubacteriaceae</taxon>
        <taxon>Pseudoramibacter</taxon>
    </lineage>
</organism>
<keyword evidence="2 4" id="KW-0378">Hydrolase</keyword>
<keyword evidence="5" id="KW-1185">Reference proteome</keyword>
<evidence type="ECO:0000259" key="3">
    <source>
        <dbReference type="Pfam" id="PF02275"/>
    </source>
</evidence>
<evidence type="ECO:0000313" key="4">
    <source>
        <dbReference type="EMBL" id="MQM73505.1"/>
    </source>
</evidence>
<name>A0A6L5GTD1_9FIRM</name>
<comment type="similarity">
    <text evidence="1">Belongs to the peptidase C59 family.</text>
</comment>
<dbReference type="InterPro" id="IPR029132">
    <property type="entry name" value="CBAH/NAAA_C"/>
</dbReference>
<dbReference type="Pfam" id="PF02275">
    <property type="entry name" value="CBAH"/>
    <property type="match status" value="1"/>
</dbReference>
<comment type="caution">
    <text evidence="4">The sequence shown here is derived from an EMBL/GenBank/DDBJ whole genome shotgun (WGS) entry which is preliminary data.</text>
</comment>
<dbReference type="EMBL" id="VOGB01000005">
    <property type="protein sequence ID" value="MQM73505.1"/>
    <property type="molecule type" value="Genomic_DNA"/>
</dbReference>
<feature type="domain" description="Choloylglycine hydrolase/NAAA C-terminal" evidence="3">
    <location>
        <begin position="74"/>
        <end position="226"/>
    </location>
</feature>
<dbReference type="InterPro" id="IPR052193">
    <property type="entry name" value="Peptidase_C59"/>
</dbReference>
<dbReference type="GO" id="GO:0016787">
    <property type="term" value="F:hydrolase activity"/>
    <property type="evidence" value="ECO:0007669"/>
    <property type="project" value="UniProtKB-KW"/>
</dbReference>
<dbReference type="PANTHER" id="PTHR35527:SF2">
    <property type="entry name" value="HYDROLASE"/>
    <property type="match status" value="1"/>
</dbReference>
<protein>
    <submittedName>
        <fullName evidence="4">Linear amide C-N hydrolase</fullName>
    </submittedName>
</protein>
<dbReference type="SUPFAM" id="SSF56235">
    <property type="entry name" value="N-terminal nucleophile aminohydrolases (Ntn hydrolases)"/>
    <property type="match status" value="1"/>
</dbReference>
<accession>A0A6L5GTD1</accession>
<evidence type="ECO:0000313" key="5">
    <source>
        <dbReference type="Proteomes" id="UP000473648"/>
    </source>
</evidence>
<reference evidence="4" key="1">
    <citation type="journal article" date="2020" name="Appl. Environ. Microbiol.">
        <title>Medium-Chain Fatty Acid Synthesis by 'Candidatus Weimeria bifida' gen. nov., sp. nov., and 'Candidatus Pseudoramibacter fermentans' sp. nov.</title>
        <authorList>
            <person name="Scarborough M.J."/>
            <person name="Myers K.S."/>
            <person name="Donohue T.J."/>
            <person name="Noguera D.R."/>
        </authorList>
    </citation>
    <scope>NUCLEOTIDE SEQUENCE</scope>
    <source>
        <strain evidence="4">EUB1.1</strain>
    </source>
</reference>
<proteinExistence type="inferred from homology"/>
<dbReference type="InterPro" id="IPR029055">
    <property type="entry name" value="Ntn_hydrolases_N"/>
</dbReference>
<dbReference type="Proteomes" id="UP000473648">
    <property type="component" value="Unassembled WGS sequence"/>
</dbReference>
<dbReference type="Gene3D" id="3.60.60.10">
    <property type="entry name" value="Penicillin V Acylase, Chain A"/>
    <property type="match status" value="1"/>
</dbReference>
<gene>
    <name evidence="4" type="ORF">FRC53_08860</name>
</gene>